<dbReference type="GO" id="GO:1990238">
    <property type="term" value="F:double-stranded DNA endonuclease activity"/>
    <property type="evidence" value="ECO:0007669"/>
    <property type="project" value="TreeGrafter"/>
</dbReference>
<comment type="caution">
    <text evidence="3">The sequence shown here is derived from an EMBL/GenBank/DDBJ whole genome shotgun (WGS) entry which is preliminary data.</text>
</comment>
<accession>A0A5V1PJR9</accession>
<dbReference type="InterPro" id="IPR051699">
    <property type="entry name" value="Rpn/YhgA-like_nuclease"/>
</dbReference>
<dbReference type="InterPro" id="IPR010106">
    <property type="entry name" value="RpnA"/>
</dbReference>
<sequence>TPDKHMAFRLIRYAVAAMQRHLEAGHKKLPLVIPVLFYTGKRSPYPYSTRWLDEFDDPSLAGKLYSSAFPLVDVTVIPDDEIAGHRSMAALTLLQKHIHQRDLAELIDRLAPILLAGYLSSSQVISLVHYIVQAGETSDAEAFVRELAQRVPQHGDALMTIAQQLEQKGIEKGIEKGIQQGIQLGEQRGIEKGKLEVARTMLRNGIDRSTVMKMTGLTENDLAHIRH</sequence>
<feature type="non-terminal residue" evidence="3">
    <location>
        <position position="1"/>
    </location>
</feature>
<evidence type="ECO:0000313" key="3">
    <source>
        <dbReference type="EMBL" id="EBT2271369.1"/>
    </source>
</evidence>
<name>A0A5V1PJR9_SALER</name>
<evidence type="ECO:0000259" key="2">
    <source>
        <dbReference type="Pfam" id="PF04754"/>
    </source>
</evidence>
<dbReference type="PANTHER" id="PTHR34611:SF4">
    <property type="entry name" value="RECOMBINATION-PROMOTING NUCLEASE PSLT051"/>
    <property type="match status" value="1"/>
</dbReference>
<organism evidence="3">
    <name type="scientific">Salmonella enterica</name>
    <name type="common">Salmonella choleraesuis</name>
    <dbReference type="NCBI Taxonomy" id="28901"/>
    <lineage>
        <taxon>Bacteria</taxon>
        <taxon>Pseudomonadati</taxon>
        <taxon>Pseudomonadota</taxon>
        <taxon>Gammaproteobacteria</taxon>
        <taxon>Enterobacterales</taxon>
        <taxon>Enterobacteriaceae</taxon>
        <taxon>Salmonella</taxon>
    </lineage>
</organism>
<comment type="similarity">
    <text evidence="1">Belongs to the Rpn/YhgA-like nuclease family.</text>
</comment>
<dbReference type="Pfam" id="PF04754">
    <property type="entry name" value="Transposase_31"/>
    <property type="match status" value="1"/>
</dbReference>
<feature type="domain" description="Transposase (putative) YhgA-like" evidence="2">
    <location>
        <begin position="2"/>
        <end position="123"/>
    </location>
</feature>
<proteinExistence type="inferred from homology"/>
<dbReference type="AlphaFoldDB" id="A0A5V1PJR9"/>
<dbReference type="PANTHER" id="PTHR34611">
    <property type="match status" value="1"/>
</dbReference>
<dbReference type="InterPro" id="IPR006842">
    <property type="entry name" value="Transposase_31"/>
</dbReference>
<dbReference type="GO" id="GO:0006310">
    <property type="term" value="P:DNA recombination"/>
    <property type="evidence" value="ECO:0007669"/>
    <property type="project" value="TreeGrafter"/>
</dbReference>
<gene>
    <name evidence="3" type="ORF">CI531_23280</name>
</gene>
<dbReference type="EMBL" id="AAGYBI010000064">
    <property type="protein sequence ID" value="EBT2271369.1"/>
    <property type="molecule type" value="Genomic_DNA"/>
</dbReference>
<reference evidence="3" key="1">
    <citation type="submission" date="2018-07" db="EMBL/GenBank/DDBJ databases">
        <authorList>
            <consortium name="PulseNet: The National Subtyping Network for Foodborne Disease Surveillance"/>
            <person name="Tarr C.L."/>
            <person name="Trees E."/>
            <person name="Katz L.S."/>
            <person name="Carleton-Romer H.A."/>
            <person name="Stroika S."/>
            <person name="Kucerova Z."/>
            <person name="Roache K.F."/>
            <person name="Sabol A.L."/>
            <person name="Besser J."/>
            <person name="Gerner-Smidt P."/>
        </authorList>
    </citation>
    <scope>NUCLEOTIDE SEQUENCE</scope>
    <source>
        <strain evidence="3">PNUSAS018280</strain>
    </source>
</reference>
<protein>
    <submittedName>
        <fullName evidence="3">Rpn family recombination-promoting nuclease/putative transposase</fullName>
    </submittedName>
</protein>
<dbReference type="NCBIfam" id="TIGR01784">
    <property type="entry name" value="T_den_put_tspse"/>
    <property type="match status" value="1"/>
</dbReference>
<evidence type="ECO:0000256" key="1">
    <source>
        <dbReference type="ARBA" id="ARBA00009787"/>
    </source>
</evidence>